<dbReference type="EMBL" id="MSLT01000012">
    <property type="protein sequence ID" value="OUD14218.1"/>
    <property type="molecule type" value="Genomic_DNA"/>
</dbReference>
<organism evidence="7 8">
    <name type="scientific">Thioflexithrix psekupsensis</name>
    <dbReference type="NCBI Taxonomy" id="1570016"/>
    <lineage>
        <taxon>Bacteria</taxon>
        <taxon>Pseudomonadati</taxon>
        <taxon>Pseudomonadota</taxon>
        <taxon>Gammaproteobacteria</taxon>
        <taxon>Thiotrichales</taxon>
        <taxon>Thioflexithrix</taxon>
    </lineage>
</organism>
<evidence type="ECO:0000256" key="1">
    <source>
        <dbReference type="ARBA" id="ARBA00003640"/>
    </source>
</evidence>
<dbReference type="NCBIfam" id="TIGR01870">
    <property type="entry name" value="cas_TM1810_Csm2"/>
    <property type="match status" value="1"/>
</dbReference>
<comment type="function">
    <text evidence="1">This subunit may be involved in monitoring complementarity of crRNA and target RNA.</text>
</comment>
<evidence type="ECO:0000313" key="8">
    <source>
        <dbReference type="Proteomes" id="UP000194798"/>
    </source>
</evidence>
<evidence type="ECO:0000256" key="3">
    <source>
        <dbReference type="ARBA" id="ARBA00016118"/>
    </source>
</evidence>
<name>A0A251X833_9GAMM</name>
<evidence type="ECO:0000256" key="6">
    <source>
        <dbReference type="ARBA" id="ARBA00031723"/>
    </source>
</evidence>
<dbReference type="GO" id="GO:0003723">
    <property type="term" value="F:RNA binding"/>
    <property type="evidence" value="ECO:0007669"/>
    <property type="project" value="UniProtKB-KW"/>
</dbReference>
<comment type="caution">
    <text evidence="7">The sequence shown here is derived from an EMBL/GenBank/DDBJ whole genome shotgun (WGS) entry which is preliminary data.</text>
</comment>
<dbReference type="OrthoDB" id="9803002at2"/>
<sequence>MSNDICDFIQEKKNQSVKFDLEAAKKLVDRAEYLGKSMADNRVTTTQIRNVYGTMKKLEMLGWNNRTARELWLMKPRLAYAAKRQKNVEELKTTISEAIDCVNDAESFKRFCQFFEAIVAYHRAHGGS</sequence>
<proteinExistence type="inferred from homology"/>
<dbReference type="Proteomes" id="UP000194798">
    <property type="component" value="Unassembled WGS sequence"/>
</dbReference>
<evidence type="ECO:0000256" key="4">
    <source>
        <dbReference type="ARBA" id="ARBA00022884"/>
    </source>
</evidence>
<keyword evidence="5" id="KW-0051">Antiviral defense</keyword>
<dbReference type="GO" id="GO:0051607">
    <property type="term" value="P:defense response to virus"/>
    <property type="evidence" value="ECO:0007669"/>
    <property type="project" value="UniProtKB-KW"/>
</dbReference>
<keyword evidence="4" id="KW-0694">RNA-binding</keyword>
<evidence type="ECO:0000256" key="2">
    <source>
        <dbReference type="ARBA" id="ARBA00006896"/>
    </source>
</evidence>
<gene>
    <name evidence="7" type="ORF">TPSD3_07765</name>
</gene>
<reference evidence="7 8" key="1">
    <citation type="submission" date="2016-12" db="EMBL/GenBank/DDBJ databases">
        <title>Thioflexothrix psekupsii D3 genome sequencing and assembly.</title>
        <authorList>
            <person name="Fomenkov A."/>
            <person name="Vincze T."/>
            <person name="Grabovich M."/>
            <person name="Anton B.P."/>
            <person name="Dubinina G."/>
            <person name="Orlova M."/>
            <person name="Belousova E."/>
            <person name="Roberts R.J."/>
        </authorList>
    </citation>
    <scope>NUCLEOTIDE SEQUENCE [LARGE SCALE GENOMIC DNA]</scope>
    <source>
        <strain evidence="7">D3</strain>
    </source>
</reference>
<dbReference type="InterPro" id="IPR010149">
    <property type="entry name" value="CRISPR-assoc_prot_Csm2_III-A"/>
</dbReference>
<keyword evidence="8" id="KW-1185">Reference proteome</keyword>
<accession>A0A251X833</accession>
<dbReference type="CDD" id="cd09647">
    <property type="entry name" value="Csm2_III-A"/>
    <property type="match status" value="1"/>
</dbReference>
<evidence type="ECO:0000256" key="5">
    <source>
        <dbReference type="ARBA" id="ARBA00023118"/>
    </source>
</evidence>
<comment type="similarity">
    <text evidence="2">Belongs to the CRISPR-associated Csm2 family.</text>
</comment>
<dbReference type="Pfam" id="PF03750">
    <property type="entry name" value="Csm2_III-A"/>
    <property type="match status" value="1"/>
</dbReference>
<dbReference type="RefSeq" id="WP_086488000.1">
    <property type="nucleotide sequence ID" value="NZ_MSLT01000012.1"/>
</dbReference>
<evidence type="ECO:0000313" key="7">
    <source>
        <dbReference type="EMBL" id="OUD14218.1"/>
    </source>
</evidence>
<protein>
    <recommendedName>
        <fullName evidence="3">CRISPR system Cms protein Csm2</fullName>
    </recommendedName>
    <alternativeName>
        <fullName evidence="6">CRISPR type III A-associated protein Csm2</fullName>
    </alternativeName>
</protein>
<dbReference type="AlphaFoldDB" id="A0A251X833"/>